<reference evidence="1" key="3">
    <citation type="submission" date="2021-06" db="EMBL/GenBank/DDBJ databases">
        <title>Chromosome-level genome assembly for S. haematobium.</title>
        <authorList>
            <person name="Stroehlein A.J."/>
        </authorList>
    </citation>
    <scope>NUCLEOTIDE SEQUENCE</scope>
</reference>
<dbReference type="KEGG" id="shx:MS3_00008677"/>
<accession>A0A922S5P3</accession>
<reference evidence="1" key="4">
    <citation type="journal article" date="2022" name="PLoS Pathog.">
        <title>Chromosome-level genome of Schistosoma haematobium underpins genome-wide explorations of molecular variation.</title>
        <authorList>
            <person name="Stroehlein A.J."/>
            <person name="Korhonen P.K."/>
            <person name="Lee V.V."/>
            <person name="Ralph S.A."/>
            <person name="Mentink-Kane M."/>
            <person name="You H."/>
            <person name="McManus D.P."/>
            <person name="Tchuente L.T."/>
            <person name="Stothard J.R."/>
            <person name="Kaur P."/>
            <person name="Dudchenko O."/>
            <person name="Aiden E.L."/>
            <person name="Yang B."/>
            <person name="Yang H."/>
            <person name="Emery A.M."/>
            <person name="Webster B.L."/>
            <person name="Brindley P.J."/>
            <person name="Rollinson D."/>
            <person name="Chang B.C.H."/>
            <person name="Gasser R.B."/>
            <person name="Young N.D."/>
        </authorList>
    </citation>
    <scope>NUCLEOTIDE SEQUENCE</scope>
</reference>
<dbReference type="GeneID" id="58546734"/>
<evidence type="ECO:0000313" key="1">
    <source>
        <dbReference type="EMBL" id="KAH9594827.1"/>
    </source>
</evidence>
<protein>
    <submittedName>
        <fullName evidence="1">Uncharacterized protein</fullName>
    </submittedName>
</protein>
<gene>
    <name evidence="1" type="ORF">MS3_00008677</name>
</gene>
<keyword evidence="2" id="KW-1185">Reference proteome</keyword>
<name>A0A922S5P3_SCHHA</name>
<reference evidence="1" key="2">
    <citation type="journal article" date="2019" name="Gigascience">
        <title>High-quality Schistosoma haematobium genome achieved by single-molecule and long-range sequencing.</title>
        <authorList>
            <person name="Stroehlein A.J."/>
            <person name="Korhonen P.K."/>
            <person name="Chong T.M."/>
            <person name="Lim Y.L."/>
            <person name="Chan K.G."/>
            <person name="Webster B."/>
            <person name="Rollinson D."/>
            <person name="Brindley P.J."/>
            <person name="Gasser R.B."/>
            <person name="Young N.D."/>
        </authorList>
    </citation>
    <scope>NUCLEOTIDE SEQUENCE</scope>
</reference>
<proteinExistence type="predicted"/>
<dbReference type="RefSeq" id="XP_051073867.1">
    <property type="nucleotide sequence ID" value="XM_051217009.1"/>
</dbReference>
<organism evidence="1 2">
    <name type="scientific">Schistosoma haematobium</name>
    <name type="common">Blood fluke</name>
    <dbReference type="NCBI Taxonomy" id="6185"/>
    <lineage>
        <taxon>Eukaryota</taxon>
        <taxon>Metazoa</taxon>
        <taxon>Spiralia</taxon>
        <taxon>Lophotrochozoa</taxon>
        <taxon>Platyhelminthes</taxon>
        <taxon>Trematoda</taxon>
        <taxon>Digenea</taxon>
        <taxon>Strigeidida</taxon>
        <taxon>Schistosomatoidea</taxon>
        <taxon>Schistosomatidae</taxon>
        <taxon>Schistosoma</taxon>
    </lineage>
</organism>
<dbReference type="Proteomes" id="UP000471633">
    <property type="component" value="Unassembled WGS sequence"/>
</dbReference>
<sequence>MSKEWSTLANVMTVIHQAIKQDQSSIYLLDKYFKSTNIRVRMINTIISPKWAFLYLSSLIDNPQELMEHIDIMLNLKTTVDIMNSIGTKYEGYLRDKQHLDLFLSSFKTTRNILQNHLINIGLHKEEAYMIIYKAICNDNDAKWKISHFMNIKFPQKLIDALITCNKKKLKNLIHKSIQRSKSSSKIVSLNLPPLERLLNDDNSMKELNEDKIKKRVVSDTIEQLKHSDIIHNQLQTLSTVTECSSDDVVQTEVKSIDIIEETVKQSNQFDMNNLTSKDTTRQDSFNITRVYKTLDIMFEYDEMFHEKKADELDEIQQNKMELQTKELIKFNKWRQTKCNKMPNEILKITGSSSFNEKDVRLYKYSNKAFSTDKISDKSENSDENDELFGSSGDKRICKNLNMSHSKHIKNDALENNKMKMYLVEQQFRSPPRKRTPQSQIKTEEFLSNSKDFSAKQVKELSKVPFPSLSLESLELSYHDSVRPTKNGRNLAVLKRNIMANETNKMLISSKNSLNKQRTPKKEEVNVIKAQNFTNYKENMMNNRQHLPKSTSVNLANSIINKHGFVKGSLTSRSEESLFETALSTKSGPIHPGLLPSTVVQILPKIREMRKQENLSRTPTFTNLLMNFPCTKSKQIKRQNSEFDFLVKTSYKLPSLHNKVEQEKRKLEVNKMKITNKLWYRKQISETPNIQVEPSLTITSLSKMGSISTIQPTSSITSRSTYQVIPQKPHKTQKKAIKPSENPLDIDIRNFDLNFDTQNFLQWFGKVLEANVISSYKREDLMTTLKLEKDRIPTLNPLCEIYWGSSGVNQGILKQPHFELMFKQILLMDLSNSLSIKRKQSKNKKSFTLPIIDIPKRNVSYQTSTSKYMVKKQENFLVHNVNMPLDDLYKNFNYSQDKLSLKELTKIKTDRKNTSNAINLMYGCNDRTYEGSKAFHVNSEQHKISDKRTNLPRIESHTCHPVHGKFHCRYEALARKKYQSLGLSISNHITWMNLIQECVNKPTQQKTSS</sequence>
<comment type="caution">
    <text evidence="1">The sequence shown here is derived from an EMBL/GenBank/DDBJ whole genome shotgun (WGS) entry which is preliminary data.</text>
</comment>
<dbReference type="EMBL" id="AMPZ03000001">
    <property type="protein sequence ID" value="KAH9594827.1"/>
    <property type="molecule type" value="Genomic_DNA"/>
</dbReference>
<dbReference type="AlphaFoldDB" id="A0A922S5P3"/>
<dbReference type="CTD" id="58546734"/>
<evidence type="ECO:0000313" key="2">
    <source>
        <dbReference type="Proteomes" id="UP000471633"/>
    </source>
</evidence>
<reference evidence="1" key="1">
    <citation type="journal article" date="2012" name="Nat. Genet.">
        <title>Whole-genome sequence of Schistosoma haematobium.</title>
        <authorList>
            <person name="Young N.D."/>
            <person name="Jex A.R."/>
            <person name="Li B."/>
            <person name="Liu S."/>
            <person name="Yang L."/>
            <person name="Xiong Z."/>
            <person name="Li Y."/>
            <person name="Cantacessi C."/>
            <person name="Hall R.S."/>
            <person name="Xu X."/>
            <person name="Chen F."/>
            <person name="Wu X."/>
            <person name="Zerlotini A."/>
            <person name="Oliveira G."/>
            <person name="Hofmann A."/>
            <person name="Zhang G."/>
            <person name="Fang X."/>
            <person name="Kang Y."/>
            <person name="Campbell B.E."/>
            <person name="Loukas A."/>
            <person name="Ranganathan S."/>
            <person name="Rollinson D."/>
            <person name="Rinaldi G."/>
            <person name="Brindley P.J."/>
            <person name="Yang H."/>
            <person name="Wang J."/>
            <person name="Wang J."/>
            <person name="Gasser R.B."/>
        </authorList>
    </citation>
    <scope>NUCLEOTIDE SEQUENCE</scope>
</reference>